<accession>A0A645IH75</accession>
<name>A0A645IH75_9ZZZZ</name>
<protein>
    <submittedName>
        <fullName evidence="1">Uncharacterized protein</fullName>
    </submittedName>
</protein>
<organism evidence="1">
    <name type="scientific">bioreactor metagenome</name>
    <dbReference type="NCBI Taxonomy" id="1076179"/>
    <lineage>
        <taxon>unclassified sequences</taxon>
        <taxon>metagenomes</taxon>
        <taxon>ecological metagenomes</taxon>
    </lineage>
</organism>
<sequence>MEKMGKLKEGRKRVYAGFKKQLDKREESKNEKESFGNGIVFCNVNILNPCGVQFKRRR</sequence>
<dbReference type="EMBL" id="VSSQ01115022">
    <property type="protein sequence ID" value="MPN50648.1"/>
    <property type="molecule type" value="Genomic_DNA"/>
</dbReference>
<dbReference type="AlphaFoldDB" id="A0A645IH75"/>
<proteinExistence type="predicted"/>
<gene>
    <name evidence="1" type="ORF">SDC9_198280</name>
</gene>
<reference evidence="1" key="1">
    <citation type="submission" date="2019-08" db="EMBL/GenBank/DDBJ databases">
        <authorList>
            <person name="Kucharzyk K."/>
            <person name="Murdoch R.W."/>
            <person name="Higgins S."/>
            <person name="Loffler F."/>
        </authorList>
    </citation>
    <scope>NUCLEOTIDE SEQUENCE</scope>
</reference>
<evidence type="ECO:0000313" key="1">
    <source>
        <dbReference type="EMBL" id="MPN50648.1"/>
    </source>
</evidence>
<comment type="caution">
    <text evidence="1">The sequence shown here is derived from an EMBL/GenBank/DDBJ whole genome shotgun (WGS) entry which is preliminary data.</text>
</comment>